<sequence length="344" mass="38139">MKLLSATCQRNEGPFLLEWLAYHRLIGFTDFIVFSNDCEDGSDLLLDRLHELGLLQHHPNPATGGKSVQWQALQHLAKERLTHGADWLLFSDIDEFPMIHAGGHCISDALAAMPDGTDAIALPWRLFGANGIIGYVDSPVTGQFLRSAPDPLYHPIASRSFKTLYRPAAFQKPGVHRPKCKASGPKPMWADGASQALPESFTSSDEAISLPGLTPGRAVIELHHYSLRSVESFLVKVERGLANRKTKAIDLAYWVERNFNTVENRAMAFWQEALAQEIANLRALPGVDPLHLAACDWHRKRAAISARTPEGYQLLCHCIHAAQTAPLPRELALRLYGLFSEIKG</sequence>
<keyword evidence="4" id="KW-0808">Transferase</keyword>
<proteinExistence type="predicted"/>
<name>A0ABU0VXJ4_9RHOB</name>
<keyword evidence="3" id="KW-0472">Membrane</keyword>
<comment type="caution">
    <text evidence="4">The sequence shown here is derived from an EMBL/GenBank/DDBJ whole genome shotgun (WGS) entry which is preliminary data.</text>
</comment>
<evidence type="ECO:0000313" key="4">
    <source>
        <dbReference type="EMBL" id="MDQ2066476.1"/>
    </source>
</evidence>
<accession>A0ABU0VXJ4</accession>
<dbReference type="EC" id="2.4.-.-" evidence="4"/>
<dbReference type="RefSeq" id="WP_306680173.1">
    <property type="nucleotide sequence ID" value="NZ_JAVDBT010000007.1"/>
</dbReference>
<evidence type="ECO:0000256" key="3">
    <source>
        <dbReference type="ARBA" id="ARBA00022989"/>
    </source>
</evidence>
<dbReference type="GO" id="GO:0016757">
    <property type="term" value="F:glycosyltransferase activity"/>
    <property type="evidence" value="ECO:0007669"/>
    <property type="project" value="UniProtKB-KW"/>
</dbReference>
<dbReference type="Pfam" id="PF13704">
    <property type="entry name" value="Glyco_tranf_2_4"/>
    <property type="match status" value="1"/>
</dbReference>
<dbReference type="Proteomes" id="UP001239680">
    <property type="component" value="Unassembled WGS sequence"/>
</dbReference>
<keyword evidence="5" id="KW-1185">Reference proteome</keyword>
<evidence type="ECO:0000313" key="5">
    <source>
        <dbReference type="Proteomes" id="UP001239680"/>
    </source>
</evidence>
<evidence type="ECO:0000256" key="1">
    <source>
        <dbReference type="ARBA" id="ARBA00004167"/>
    </source>
</evidence>
<organism evidence="4 5">
    <name type="scientific">Pseudogemmobacter lacusdianii</name>
    <dbReference type="NCBI Taxonomy" id="3069608"/>
    <lineage>
        <taxon>Bacteria</taxon>
        <taxon>Pseudomonadati</taxon>
        <taxon>Pseudomonadota</taxon>
        <taxon>Alphaproteobacteria</taxon>
        <taxon>Rhodobacterales</taxon>
        <taxon>Paracoccaceae</taxon>
        <taxon>Pseudogemmobacter</taxon>
    </lineage>
</organism>
<keyword evidence="3" id="KW-1133">Transmembrane helix</keyword>
<reference evidence="4 5" key="1">
    <citation type="submission" date="2023-08" db="EMBL/GenBank/DDBJ databases">
        <title>Characterization of two Paracoccaceae strains isolated from Phycosphere and proposal of Xinfangfangia lacusdiani sp. nov.</title>
        <authorList>
            <person name="Deng Y."/>
            <person name="Zhang Y.Q."/>
        </authorList>
    </citation>
    <scope>NUCLEOTIDE SEQUENCE [LARGE SCALE GENOMIC DNA]</scope>
    <source>
        <strain evidence="4 5">CPCC 101601</strain>
    </source>
</reference>
<protein>
    <submittedName>
        <fullName evidence="4">Glycosyltransferase family 2 protein</fullName>
        <ecNumber evidence="4">2.4.-.-</ecNumber>
    </submittedName>
</protein>
<dbReference type="PANTHER" id="PTHR21461:SF69">
    <property type="entry name" value="GLYCOSYLTRANSFERASE FAMILY 92 PROTEIN"/>
    <property type="match status" value="1"/>
</dbReference>
<comment type="subcellular location">
    <subcellularLocation>
        <location evidence="1">Membrane</location>
        <topology evidence="1">Single-pass membrane protein</topology>
    </subcellularLocation>
</comment>
<keyword evidence="4" id="KW-0328">Glycosyltransferase</keyword>
<dbReference type="PANTHER" id="PTHR21461">
    <property type="entry name" value="GLYCOSYLTRANSFERASE FAMILY 92 PROTEIN"/>
    <property type="match status" value="1"/>
</dbReference>
<gene>
    <name evidence="4" type="ORF">Q9295_08830</name>
</gene>
<keyword evidence="2" id="KW-0812">Transmembrane</keyword>
<dbReference type="EMBL" id="JAVDBT010000007">
    <property type="protein sequence ID" value="MDQ2066476.1"/>
    <property type="molecule type" value="Genomic_DNA"/>
</dbReference>
<evidence type="ECO:0000256" key="2">
    <source>
        <dbReference type="ARBA" id="ARBA00022692"/>
    </source>
</evidence>